<evidence type="ECO:0000313" key="1">
    <source>
        <dbReference type="EMBL" id="GJD46960.1"/>
    </source>
</evidence>
<proteinExistence type="predicted"/>
<protein>
    <recommendedName>
        <fullName evidence="3">Alpha/beta hydrolase</fullName>
    </recommendedName>
</protein>
<evidence type="ECO:0008006" key="3">
    <source>
        <dbReference type="Google" id="ProtNLM"/>
    </source>
</evidence>
<sequence>MVPWDKDVDTTLAQTPDLLLTQADNDRVYSPDSRLRGMEDLDGAERFAAAVPGHRYVA</sequence>
<reference evidence="1 2" key="1">
    <citation type="journal article" date="2021" name="Front. Microbiol.">
        <title>Comprehensive Comparative Genomics and Phenotyping of Methylobacterium Species.</title>
        <authorList>
            <person name="Alessa O."/>
            <person name="Ogura Y."/>
            <person name="Fujitani Y."/>
            <person name="Takami H."/>
            <person name="Hayashi T."/>
            <person name="Sahin N."/>
            <person name="Tani A."/>
        </authorList>
    </citation>
    <scope>NUCLEOTIDE SEQUENCE [LARGE SCALE GENOMIC DNA]</scope>
    <source>
        <strain evidence="1 2">DSM 23679</strain>
    </source>
</reference>
<name>A0ABQ4QQ76_9HYPH</name>
<keyword evidence="2" id="KW-1185">Reference proteome</keyword>
<comment type="caution">
    <text evidence="1">The sequence shown here is derived from an EMBL/GenBank/DDBJ whole genome shotgun (WGS) entry which is preliminary data.</text>
</comment>
<organism evidence="1 2">
    <name type="scientific">Methylobacterium cerastii</name>
    <dbReference type="NCBI Taxonomy" id="932741"/>
    <lineage>
        <taxon>Bacteria</taxon>
        <taxon>Pseudomonadati</taxon>
        <taxon>Pseudomonadota</taxon>
        <taxon>Alphaproteobacteria</taxon>
        <taxon>Hyphomicrobiales</taxon>
        <taxon>Methylobacteriaceae</taxon>
        <taxon>Methylobacterium</taxon>
    </lineage>
</organism>
<evidence type="ECO:0000313" key="2">
    <source>
        <dbReference type="Proteomes" id="UP001055117"/>
    </source>
</evidence>
<accession>A0ABQ4QQ76</accession>
<gene>
    <name evidence="1" type="ORF">AFCDBAGC_4845</name>
</gene>
<dbReference type="EMBL" id="BPQG01000104">
    <property type="protein sequence ID" value="GJD46960.1"/>
    <property type="molecule type" value="Genomic_DNA"/>
</dbReference>
<dbReference type="Proteomes" id="UP001055117">
    <property type="component" value="Unassembled WGS sequence"/>
</dbReference>